<dbReference type="InterPro" id="IPR003801">
    <property type="entry name" value="GTP_cyclohydrolase_FolE2/MptA"/>
</dbReference>
<dbReference type="NCBIfam" id="NF010200">
    <property type="entry name" value="PRK13674.1-1"/>
    <property type="match status" value="1"/>
</dbReference>
<proteinExistence type="inferred from homology"/>
<gene>
    <name evidence="2" type="ORF">PBAH0796_LOCUS4283</name>
</gene>
<evidence type="ECO:0000313" key="2">
    <source>
        <dbReference type="EMBL" id="CAD8348544.1"/>
    </source>
</evidence>
<organism evidence="2">
    <name type="scientific">Pyrodinium bahamense</name>
    <dbReference type="NCBI Taxonomy" id="73915"/>
    <lineage>
        <taxon>Eukaryota</taxon>
        <taxon>Sar</taxon>
        <taxon>Alveolata</taxon>
        <taxon>Dinophyceae</taxon>
        <taxon>Gonyaulacales</taxon>
        <taxon>Pyrocystaceae</taxon>
        <taxon>Pyrodinium</taxon>
    </lineage>
</organism>
<dbReference type="PANTHER" id="PTHR36445">
    <property type="entry name" value="GTP CYCLOHYDROLASE MPTA"/>
    <property type="match status" value="1"/>
</dbReference>
<dbReference type="Gene3D" id="3.10.270.10">
    <property type="entry name" value="Urate Oxidase"/>
    <property type="match status" value="1"/>
</dbReference>
<keyword evidence="1" id="KW-0378">Hydrolase</keyword>
<evidence type="ECO:0008006" key="3">
    <source>
        <dbReference type="Google" id="ProtNLM"/>
    </source>
</evidence>
<dbReference type="InterPro" id="IPR022838">
    <property type="entry name" value="GTP_cyclohydrolase_FolE2"/>
</dbReference>
<evidence type="ECO:0000256" key="1">
    <source>
        <dbReference type="ARBA" id="ARBA00022801"/>
    </source>
</evidence>
<dbReference type="PANTHER" id="PTHR36445:SF1">
    <property type="entry name" value="GTP CYCLOHYDROLASE MPTA"/>
    <property type="match status" value="1"/>
</dbReference>
<dbReference type="EMBL" id="HBEG01007270">
    <property type="protein sequence ID" value="CAD8348544.1"/>
    <property type="molecule type" value="Transcribed_RNA"/>
</dbReference>
<name>A0A7R9ZZZ2_9DINO</name>
<protein>
    <recommendedName>
        <fullName evidence="3">GTP cyclohydrolase I</fullName>
    </recommendedName>
</protein>
<sequence length="312" mass="34339">MPDVASTSEAPVPGTLDLVGMSHIEIPVCLRVPGRGQVIVPAHVDAYVDLVDPHARGIHMSRLYLLLGKLLPTCELSIPLLKRVVGGFLESHADRSRSASLRLAFQVMHEQASLKSANKGWRGYPVEIEAFHDGCNFRVWLTTQVTYSSTCPCSAALARQLIQERFRADFVGRTSLAADEVVDWLSRPEGVCATPHSQRSYATLTVELDKDITELCPLRFIRLLEGALKTSVQAAVKREDEQEFALINGQNMMFCEDAGRRMRRALDAAEGVLDFRAEARHVESLHPHDAVSVIVKGVPGGLEPSRPLASKL</sequence>
<dbReference type="GO" id="GO:0003934">
    <property type="term" value="F:GTP cyclohydrolase I activity"/>
    <property type="evidence" value="ECO:0007669"/>
    <property type="project" value="InterPro"/>
</dbReference>
<dbReference type="HAMAP" id="MF_01527_B">
    <property type="entry name" value="GTP_cyclohydrol_B"/>
    <property type="match status" value="1"/>
</dbReference>
<reference evidence="2" key="1">
    <citation type="submission" date="2021-01" db="EMBL/GenBank/DDBJ databases">
        <authorList>
            <person name="Corre E."/>
            <person name="Pelletier E."/>
            <person name="Niang G."/>
            <person name="Scheremetjew M."/>
            <person name="Finn R."/>
            <person name="Kale V."/>
            <person name="Holt S."/>
            <person name="Cochrane G."/>
            <person name="Meng A."/>
            <person name="Brown T."/>
            <person name="Cohen L."/>
        </authorList>
    </citation>
    <scope>NUCLEOTIDE SEQUENCE</scope>
    <source>
        <strain evidence="2">Pbaha01</strain>
    </source>
</reference>
<dbReference type="AlphaFoldDB" id="A0A7R9ZZZ2"/>
<accession>A0A7R9ZZZ2</accession>
<dbReference type="Pfam" id="PF02649">
    <property type="entry name" value="GCHY-1"/>
    <property type="match status" value="1"/>
</dbReference>